<feature type="region of interest" description="Disordered" evidence="3">
    <location>
        <begin position="50"/>
        <end position="91"/>
    </location>
</feature>
<dbReference type="PANTHER" id="PTHR22975:SF9">
    <property type="entry name" value="ECHINUS SPLICE FORM 3"/>
    <property type="match status" value="1"/>
</dbReference>
<keyword evidence="1" id="KW-0833">Ubl conjugation pathway</keyword>
<dbReference type="InterPro" id="IPR052398">
    <property type="entry name" value="Ubiquitin_hydrolase_53/54"/>
</dbReference>
<feature type="domain" description="USP" evidence="4">
    <location>
        <begin position="1"/>
        <end position="438"/>
    </location>
</feature>
<dbReference type="GO" id="GO:0016579">
    <property type="term" value="P:protein deubiquitination"/>
    <property type="evidence" value="ECO:0007669"/>
    <property type="project" value="InterPro"/>
</dbReference>
<name>A0A078A2I6_STYLE</name>
<dbReference type="SUPFAM" id="SSF54001">
    <property type="entry name" value="Cysteine proteinases"/>
    <property type="match status" value="1"/>
</dbReference>
<keyword evidence="6" id="KW-1185">Reference proteome</keyword>
<feature type="compositionally biased region" description="Low complexity" evidence="3">
    <location>
        <begin position="62"/>
        <end position="74"/>
    </location>
</feature>
<dbReference type="AlphaFoldDB" id="A0A078A2I6"/>
<sequence length="493" mass="58733">MNVVIQSLWHLYSFRENFMSYKNHRHSDKEIYLRVRKAAIIRERRGSVSDFNIKPQPTSHTQNQDDQSQVQQFDQLRKSDVKEESKDDLQNLNNRRLPMDDLFTKEDLEKLKQEIEFKFDKEVIKTVKQSDVCLYCNLLDLFTKYEYDQGKVLEPKKVRQSLEQIFLDQNEDFKDGKMGCAQETLEGILNYLHREYLFPNYIEQYLLMDKDNKFKLDMDLDGTGCSPKCPAHQTFGLDVCLISLCKSCKVLDDVQQIKRELVHQVYVSELFQTIKEYKLENDFTRILKQIIVGESDFHSQFQEPSICSQCKIPQKIQDKWLLEIPNIYTFNFQYSYIDEDSSQSRSIIKDLFNIIPNKIDLKSFLMVSEKSYQNTVFILRGMITYYGKHYISYFYSQKHDTWVQFNDQSLKSIGNFQEVMRRCINGKQQPTTLFYENQEVIINVIDTKTSEKDAKMHKKREKRYYFTDKSLQKNNFWIYTPKDGGKSNCSLFQ</sequence>
<dbReference type="PROSITE" id="PS50235">
    <property type="entry name" value="USP_3"/>
    <property type="match status" value="1"/>
</dbReference>
<dbReference type="InterPro" id="IPR038765">
    <property type="entry name" value="Papain-like_cys_pep_sf"/>
</dbReference>
<dbReference type="Proteomes" id="UP000039865">
    <property type="component" value="Unassembled WGS sequence"/>
</dbReference>
<evidence type="ECO:0000256" key="3">
    <source>
        <dbReference type="SAM" id="MobiDB-lite"/>
    </source>
</evidence>
<evidence type="ECO:0000256" key="2">
    <source>
        <dbReference type="ARBA" id="ARBA00022801"/>
    </source>
</evidence>
<dbReference type="Pfam" id="PF00443">
    <property type="entry name" value="UCH"/>
    <property type="match status" value="1"/>
</dbReference>
<keyword evidence="2 5" id="KW-0378">Hydrolase</keyword>
<accession>A0A078A2I6</accession>
<dbReference type="Gene3D" id="3.90.70.10">
    <property type="entry name" value="Cysteine proteinases"/>
    <property type="match status" value="1"/>
</dbReference>
<dbReference type="OrthoDB" id="330957at2759"/>
<evidence type="ECO:0000313" key="5">
    <source>
        <dbReference type="EMBL" id="CDW76032.1"/>
    </source>
</evidence>
<dbReference type="InterPro" id="IPR001394">
    <property type="entry name" value="Peptidase_C19_UCH"/>
</dbReference>
<evidence type="ECO:0000256" key="1">
    <source>
        <dbReference type="ARBA" id="ARBA00022786"/>
    </source>
</evidence>
<reference evidence="5 6" key="1">
    <citation type="submission" date="2014-06" db="EMBL/GenBank/DDBJ databases">
        <authorList>
            <person name="Swart Estienne"/>
        </authorList>
    </citation>
    <scope>NUCLEOTIDE SEQUENCE [LARGE SCALE GENOMIC DNA]</scope>
    <source>
        <strain evidence="5 6">130c</strain>
    </source>
</reference>
<dbReference type="InParanoid" id="A0A078A2I6"/>
<protein>
    <submittedName>
        <fullName evidence="5">Inactive ubiquitin carboxyl-terminal hydrolase 53-like</fullName>
    </submittedName>
</protein>
<dbReference type="EMBL" id="CCKQ01004882">
    <property type="protein sequence ID" value="CDW76032.1"/>
    <property type="molecule type" value="Genomic_DNA"/>
</dbReference>
<proteinExistence type="predicted"/>
<evidence type="ECO:0000313" key="6">
    <source>
        <dbReference type="Proteomes" id="UP000039865"/>
    </source>
</evidence>
<evidence type="ECO:0000259" key="4">
    <source>
        <dbReference type="PROSITE" id="PS50235"/>
    </source>
</evidence>
<dbReference type="InterPro" id="IPR028889">
    <property type="entry name" value="USP"/>
</dbReference>
<organism evidence="5 6">
    <name type="scientific">Stylonychia lemnae</name>
    <name type="common">Ciliate</name>
    <dbReference type="NCBI Taxonomy" id="5949"/>
    <lineage>
        <taxon>Eukaryota</taxon>
        <taxon>Sar</taxon>
        <taxon>Alveolata</taxon>
        <taxon>Ciliophora</taxon>
        <taxon>Intramacronucleata</taxon>
        <taxon>Spirotrichea</taxon>
        <taxon>Stichotrichia</taxon>
        <taxon>Sporadotrichida</taxon>
        <taxon>Oxytrichidae</taxon>
        <taxon>Stylonychinae</taxon>
        <taxon>Stylonychia</taxon>
    </lineage>
</organism>
<dbReference type="PANTHER" id="PTHR22975">
    <property type="entry name" value="UBIQUITIN SPECIFIC PROTEINASE"/>
    <property type="match status" value="1"/>
</dbReference>
<dbReference type="GO" id="GO:0004843">
    <property type="term" value="F:cysteine-type deubiquitinase activity"/>
    <property type="evidence" value="ECO:0007669"/>
    <property type="project" value="InterPro"/>
</dbReference>
<feature type="compositionally biased region" description="Basic and acidic residues" evidence="3">
    <location>
        <begin position="75"/>
        <end position="89"/>
    </location>
</feature>
<gene>
    <name evidence="5" type="primary">Contig9079.g9711</name>
    <name evidence="5" type="ORF">STYLEM_5028</name>
</gene>